<dbReference type="PANTHER" id="PTHR21054">
    <property type="entry name" value="ZINC METALLOPROTEINASE-RELATED"/>
    <property type="match status" value="1"/>
</dbReference>
<gene>
    <name evidence="2" type="ORF">OP10G_4710</name>
</gene>
<keyword evidence="1" id="KW-0732">Signal</keyword>
<dbReference type="InterPro" id="IPR024079">
    <property type="entry name" value="MetalloPept_cat_dom_sf"/>
</dbReference>
<dbReference type="eggNOG" id="ENOG5033WNU">
    <property type="taxonomic scope" value="Bacteria"/>
</dbReference>
<evidence type="ECO:0000256" key="1">
    <source>
        <dbReference type="SAM" id="SignalP"/>
    </source>
</evidence>
<evidence type="ECO:0000313" key="2">
    <source>
        <dbReference type="EMBL" id="AIE88078.1"/>
    </source>
</evidence>
<dbReference type="EMBL" id="CP007139">
    <property type="protein sequence ID" value="AIE88078.1"/>
    <property type="molecule type" value="Genomic_DNA"/>
</dbReference>
<dbReference type="InterPro" id="IPR021917">
    <property type="entry name" value="Unchr_Zn-peptidase-like"/>
</dbReference>
<protein>
    <submittedName>
        <fullName evidence="2">Uncharacterized protein</fullName>
    </submittedName>
</protein>
<evidence type="ECO:0000313" key="3">
    <source>
        <dbReference type="Proteomes" id="UP000027982"/>
    </source>
</evidence>
<organism evidence="2 3">
    <name type="scientific">Fimbriimonas ginsengisoli Gsoil 348</name>
    <dbReference type="NCBI Taxonomy" id="661478"/>
    <lineage>
        <taxon>Bacteria</taxon>
        <taxon>Bacillati</taxon>
        <taxon>Armatimonadota</taxon>
        <taxon>Fimbriimonadia</taxon>
        <taxon>Fimbriimonadales</taxon>
        <taxon>Fimbriimonadaceae</taxon>
        <taxon>Fimbriimonas</taxon>
    </lineage>
</organism>
<feature type="signal peptide" evidence="1">
    <location>
        <begin position="1"/>
        <end position="21"/>
    </location>
</feature>
<accession>A0A068NX59</accession>
<sequence>MNADRLGVALLLGALVTAAHADITIDNFEPGEVVRHPVVVLRGHAGGDSIAVGQSWANAGRTPVVKGEFRAIVELRPGPNMIVLQSGRDTMKYRIDYRPPTSPIKVLAIWVRAKDEPEDAYYYSPTGDRPRVREKFDTALKAIQCFYAEAMHDAGYGRKTFPLELDKNGKVVVHVLTVPKTGAEMRAMENNESWSYIYGLLSKEFPENDTHWCAMLGFSGYDRGTKKSPGHYALGGGSLGAFGTGSMSHWPASLKEIQKVMTDATLLDPNQTFDDSAFRRTVWANVSTAWGAMAHEMGHTFGLPHSNDPFSVMSRGFDYVNRTFVVEEAPRAGVDHWVAVKPDEHSRWDKYSAAKLNWNPYFQPDLVRDTTSAAPSIRVDGDQVVITAASGIRVWGADRDDTTPVFSEFLKDAPTEVTTSLKELREKFKSPYRITVVDTAGRQVTIDEKGQ</sequence>
<dbReference type="PANTHER" id="PTHR21054:SF2">
    <property type="entry name" value="MIP04191P"/>
    <property type="match status" value="1"/>
</dbReference>
<dbReference type="InterPro" id="IPR053002">
    <property type="entry name" value="Metalloproteinase_M10B"/>
</dbReference>
<dbReference type="AlphaFoldDB" id="A0A068NX59"/>
<dbReference type="STRING" id="661478.OP10G_4710"/>
<reference evidence="2 3" key="1">
    <citation type="journal article" date="2014" name="PLoS ONE">
        <title>The first complete genome sequence of the class fimbriimonadia in the phylum armatimonadetes.</title>
        <authorList>
            <person name="Hu Z.Y."/>
            <person name="Wang Y.Z."/>
            <person name="Im W.T."/>
            <person name="Wang S.Y."/>
            <person name="Zhao G.P."/>
            <person name="Zheng H.J."/>
            <person name="Quan Z.X."/>
        </authorList>
    </citation>
    <scope>NUCLEOTIDE SEQUENCE [LARGE SCALE GENOMIC DNA]</scope>
    <source>
        <strain evidence="2">Gsoil 348</strain>
    </source>
</reference>
<dbReference type="Gene3D" id="3.40.390.10">
    <property type="entry name" value="Collagenase (Catalytic Domain)"/>
    <property type="match status" value="1"/>
</dbReference>
<dbReference type="GO" id="GO:0008237">
    <property type="term" value="F:metallopeptidase activity"/>
    <property type="evidence" value="ECO:0007669"/>
    <property type="project" value="InterPro"/>
</dbReference>
<dbReference type="RefSeq" id="WP_158409345.1">
    <property type="nucleotide sequence ID" value="NZ_CP007139.1"/>
</dbReference>
<dbReference type="KEGG" id="fgi:OP10G_4710"/>
<dbReference type="SUPFAM" id="SSF55486">
    <property type="entry name" value="Metalloproteases ('zincins'), catalytic domain"/>
    <property type="match status" value="1"/>
</dbReference>
<feature type="chain" id="PRO_5001654000" evidence="1">
    <location>
        <begin position="22"/>
        <end position="451"/>
    </location>
</feature>
<keyword evidence="3" id="KW-1185">Reference proteome</keyword>
<name>A0A068NX59_FIMGI</name>
<dbReference type="Pfam" id="PF12044">
    <property type="entry name" value="Metallopep"/>
    <property type="match status" value="1"/>
</dbReference>
<dbReference type="OrthoDB" id="267032at2"/>
<dbReference type="Proteomes" id="UP000027982">
    <property type="component" value="Chromosome"/>
</dbReference>
<dbReference type="HOGENOM" id="CLU_606572_0_0_0"/>
<proteinExistence type="predicted"/>